<keyword evidence="3" id="KW-1185">Reference proteome</keyword>
<dbReference type="EMBL" id="KZ293650">
    <property type="protein sequence ID" value="PBK96941.1"/>
    <property type="molecule type" value="Genomic_DNA"/>
</dbReference>
<gene>
    <name evidence="2" type="ORF">ARMGADRAFT_1077062</name>
</gene>
<evidence type="ECO:0000256" key="1">
    <source>
        <dbReference type="SAM" id="MobiDB-lite"/>
    </source>
</evidence>
<evidence type="ECO:0000313" key="3">
    <source>
        <dbReference type="Proteomes" id="UP000217790"/>
    </source>
</evidence>
<dbReference type="InParanoid" id="A0A2H3DNX7"/>
<accession>A0A2H3DNX7</accession>
<feature type="region of interest" description="Disordered" evidence="1">
    <location>
        <begin position="18"/>
        <end position="42"/>
    </location>
</feature>
<name>A0A2H3DNX7_ARMGA</name>
<dbReference type="Proteomes" id="UP000217790">
    <property type="component" value="Unassembled WGS sequence"/>
</dbReference>
<organism evidence="2 3">
    <name type="scientific">Armillaria gallica</name>
    <name type="common">Bulbous honey fungus</name>
    <name type="synonym">Armillaria bulbosa</name>
    <dbReference type="NCBI Taxonomy" id="47427"/>
    <lineage>
        <taxon>Eukaryota</taxon>
        <taxon>Fungi</taxon>
        <taxon>Dikarya</taxon>
        <taxon>Basidiomycota</taxon>
        <taxon>Agaricomycotina</taxon>
        <taxon>Agaricomycetes</taxon>
        <taxon>Agaricomycetidae</taxon>
        <taxon>Agaricales</taxon>
        <taxon>Marasmiineae</taxon>
        <taxon>Physalacriaceae</taxon>
        <taxon>Armillaria</taxon>
    </lineage>
</organism>
<dbReference type="STRING" id="47427.A0A2H3DNX7"/>
<protein>
    <submittedName>
        <fullName evidence="2">Uncharacterized protein</fullName>
    </submittedName>
</protein>
<evidence type="ECO:0000313" key="2">
    <source>
        <dbReference type="EMBL" id="PBK96941.1"/>
    </source>
</evidence>
<reference evidence="3" key="1">
    <citation type="journal article" date="2017" name="Nat. Ecol. Evol.">
        <title>Genome expansion and lineage-specific genetic innovations in the forest pathogenic fungi Armillaria.</title>
        <authorList>
            <person name="Sipos G."/>
            <person name="Prasanna A.N."/>
            <person name="Walter M.C."/>
            <person name="O'Connor E."/>
            <person name="Balint B."/>
            <person name="Krizsan K."/>
            <person name="Kiss B."/>
            <person name="Hess J."/>
            <person name="Varga T."/>
            <person name="Slot J."/>
            <person name="Riley R."/>
            <person name="Boka B."/>
            <person name="Rigling D."/>
            <person name="Barry K."/>
            <person name="Lee J."/>
            <person name="Mihaltcheva S."/>
            <person name="LaButti K."/>
            <person name="Lipzen A."/>
            <person name="Waldron R."/>
            <person name="Moloney N.M."/>
            <person name="Sperisen C."/>
            <person name="Kredics L."/>
            <person name="Vagvoelgyi C."/>
            <person name="Patrignani A."/>
            <person name="Fitzpatrick D."/>
            <person name="Nagy I."/>
            <person name="Doyle S."/>
            <person name="Anderson J.B."/>
            <person name="Grigoriev I.V."/>
            <person name="Gueldener U."/>
            <person name="Muensterkoetter M."/>
            <person name="Nagy L.G."/>
        </authorList>
    </citation>
    <scope>NUCLEOTIDE SEQUENCE [LARGE SCALE GENOMIC DNA]</scope>
    <source>
        <strain evidence="3">Ar21-2</strain>
    </source>
</reference>
<proteinExistence type="predicted"/>
<sequence>MALSAVYKRVKSRLPLPAFPPSLRPSTVPSEDRISPEKRRKRRLADEAYQSYVVDITFYSQINPATDRDHKHTLHVGAASRLDHLDGIDGHIVPRIHRRVSQKGHHRPVRAQHLEAIAPVTTACRDKHITSNIDIAINANIDIAIDTTTAWRGQLQSYANSMRKQFVFTTALLCVATVQAAPSKQVMIARSEGIKDELLRIAFDAAS</sequence>
<dbReference type="AlphaFoldDB" id="A0A2H3DNX7"/>